<evidence type="ECO:0000313" key="9">
    <source>
        <dbReference type="EMBL" id="SMD02657.1"/>
    </source>
</evidence>
<evidence type="ECO:0000256" key="1">
    <source>
        <dbReference type="ARBA" id="ARBA00000085"/>
    </source>
</evidence>
<dbReference type="STRING" id="112901.SAMN04488500_11920"/>
<dbReference type="SMART" id="SM00388">
    <property type="entry name" value="HisKA"/>
    <property type="match status" value="1"/>
</dbReference>
<dbReference type="SUPFAM" id="SSF55874">
    <property type="entry name" value="ATPase domain of HSP90 chaperone/DNA topoisomerase II/histidine kinase"/>
    <property type="match status" value="1"/>
</dbReference>
<evidence type="ECO:0000256" key="5">
    <source>
        <dbReference type="ARBA" id="ARBA00023012"/>
    </source>
</evidence>
<evidence type="ECO:0000259" key="8">
    <source>
        <dbReference type="PROSITE" id="PS50109"/>
    </source>
</evidence>
<dbReference type="InterPro" id="IPR003661">
    <property type="entry name" value="HisK_dim/P_dom"/>
</dbReference>
<gene>
    <name evidence="9" type="ORF">SAMN04488500_11920</name>
</gene>
<feature type="domain" description="Histidine kinase" evidence="8">
    <location>
        <begin position="423"/>
        <end position="679"/>
    </location>
</feature>
<dbReference type="EC" id="2.7.13.3" evidence="2"/>
<dbReference type="InterPro" id="IPR003594">
    <property type="entry name" value="HATPase_dom"/>
</dbReference>
<evidence type="ECO:0000256" key="4">
    <source>
        <dbReference type="ARBA" id="ARBA00022777"/>
    </source>
</evidence>
<dbReference type="SUPFAM" id="SSF47384">
    <property type="entry name" value="Homodimeric domain of signal transducing histidine kinase"/>
    <property type="match status" value="1"/>
</dbReference>
<evidence type="ECO:0000313" key="10">
    <source>
        <dbReference type="Proteomes" id="UP000192738"/>
    </source>
</evidence>
<dbReference type="SMART" id="SM00387">
    <property type="entry name" value="HATPase_c"/>
    <property type="match status" value="1"/>
</dbReference>
<proteinExistence type="predicted"/>
<feature type="transmembrane region" description="Helical" evidence="7">
    <location>
        <begin position="20"/>
        <end position="41"/>
    </location>
</feature>
<dbReference type="OrthoDB" id="9784397at2"/>
<evidence type="ECO:0000256" key="6">
    <source>
        <dbReference type="SAM" id="Coils"/>
    </source>
</evidence>
<keyword evidence="3" id="KW-0597">Phosphoprotein</keyword>
<name>A0A1W2DZ94_9FIRM</name>
<dbReference type="InterPro" id="IPR054327">
    <property type="entry name" value="His-kinase-like_sensor"/>
</dbReference>
<dbReference type="Gene3D" id="3.30.565.10">
    <property type="entry name" value="Histidine kinase-like ATPase, C-terminal domain"/>
    <property type="match status" value="1"/>
</dbReference>
<dbReference type="Proteomes" id="UP000192738">
    <property type="component" value="Unassembled WGS sequence"/>
</dbReference>
<dbReference type="Pfam" id="PF02518">
    <property type="entry name" value="HATPase_c"/>
    <property type="match status" value="1"/>
</dbReference>
<evidence type="ECO:0000256" key="2">
    <source>
        <dbReference type="ARBA" id="ARBA00012438"/>
    </source>
</evidence>
<reference evidence="9 10" key="1">
    <citation type="submission" date="2017-04" db="EMBL/GenBank/DDBJ databases">
        <authorList>
            <person name="Afonso C.L."/>
            <person name="Miller P.J."/>
            <person name="Scott M.A."/>
            <person name="Spackman E."/>
            <person name="Goraichik I."/>
            <person name="Dimitrov K.M."/>
            <person name="Suarez D.L."/>
            <person name="Swayne D.E."/>
        </authorList>
    </citation>
    <scope>NUCLEOTIDE SEQUENCE [LARGE SCALE GENOMIC DNA]</scope>
    <source>
        <strain evidence="9 10">DSM 5090</strain>
    </source>
</reference>
<keyword evidence="5" id="KW-0902">Two-component regulatory system</keyword>
<dbReference type="Pfam" id="PF22588">
    <property type="entry name" value="dCache_1_like"/>
    <property type="match status" value="1"/>
</dbReference>
<keyword evidence="4 9" id="KW-0808">Transferase</keyword>
<dbReference type="PANTHER" id="PTHR43065">
    <property type="entry name" value="SENSOR HISTIDINE KINASE"/>
    <property type="match status" value="1"/>
</dbReference>
<keyword evidence="7" id="KW-1133">Transmembrane helix</keyword>
<dbReference type="CDD" id="cd00082">
    <property type="entry name" value="HisKA"/>
    <property type="match status" value="1"/>
</dbReference>
<keyword evidence="4 9" id="KW-0418">Kinase</keyword>
<keyword evidence="6" id="KW-0175">Coiled coil</keyword>
<keyword evidence="7" id="KW-0812">Transmembrane</keyword>
<protein>
    <recommendedName>
        <fullName evidence="2">histidine kinase</fullName>
        <ecNumber evidence="2">2.7.13.3</ecNumber>
    </recommendedName>
</protein>
<accession>A0A1W2DZ94</accession>
<dbReference type="PRINTS" id="PR00344">
    <property type="entry name" value="BCTRLSENSOR"/>
</dbReference>
<dbReference type="Gene3D" id="1.10.287.130">
    <property type="match status" value="1"/>
</dbReference>
<keyword evidence="7" id="KW-0472">Membrane</keyword>
<feature type="transmembrane region" description="Helical" evidence="7">
    <location>
        <begin position="295"/>
        <end position="317"/>
    </location>
</feature>
<dbReference type="GO" id="GO:0000155">
    <property type="term" value="F:phosphorelay sensor kinase activity"/>
    <property type="evidence" value="ECO:0007669"/>
    <property type="project" value="InterPro"/>
</dbReference>
<dbReference type="RefSeq" id="WP_084577405.1">
    <property type="nucleotide sequence ID" value="NZ_CP155572.1"/>
</dbReference>
<dbReference type="InterPro" id="IPR036097">
    <property type="entry name" value="HisK_dim/P_sf"/>
</dbReference>
<dbReference type="AlphaFoldDB" id="A0A1W2DZ94"/>
<dbReference type="InterPro" id="IPR005467">
    <property type="entry name" value="His_kinase_dom"/>
</dbReference>
<evidence type="ECO:0000256" key="3">
    <source>
        <dbReference type="ARBA" id="ARBA00022553"/>
    </source>
</evidence>
<organism evidence="9 10">
    <name type="scientific">Sporomusa malonica</name>
    <dbReference type="NCBI Taxonomy" id="112901"/>
    <lineage>
        <taxon>Bacteria</taxon>
        <taxon>Bacillati</taxon>
        <taxon>Bacillota</taxon>
        <taxon>Negativicutes</taxon>
        <taxon>Selenomonadales</taxon>
        <taxon>Sporomusaceae</taxon>
        <taxon>Sporomusa</taxon>
    </lineage>
</organism>
<dbReference type="InterPro" id="IPR036890">
    <property type="entry name" value="HATPase_C_sf"/>
</dbReference>
<keyword evidence="10" id="KW-1185">Reference proteome</keyword>
<dbReference type="InterPro" id="IPR004358">
    <property type="entry name" value="Sig_transdc_His_kin-like_C"/>
</dbReference>
<comment type="catalytic activity">
    <reaction evidence="1">
        <text>ATP + protein L-histidine = ADP + protein N-phospho-L-histidine.</text>
        <dbReference type="EC" id="2.7.13.3"/>
    </reaction>
</comment>
<dbReference type="CDD" id="cd12915">
    <property type="entry name" value="PDC2_DGC_like"/>
    <property type="match status" value="1"/>
</dbReference>
<dbReference type="PROSITE" id="PS50109">
    <property type="entry name" value="HIS_KIN"/>
    <property type="match status" value="1"/>
</dbReference>
<feature type="coiled-coil region" evidence="6">
    <location>
        <begin position="313"/>
        <end position="407"/>
    </location>
</feature>
<dbReference type="EMBL" id="FWXI01000019">
    <property type="protein sequence ID" value="SMD02657.1"/>
    <property type="molecule type" value="Genomic_DNA"/>
</dbReference>
<evidence type="ECO:0000256" key="7">
    <source>
        <dbReference type="SAM" id="Phobius"/>
    </source>
</evidence>
<sequence>MKKISIIEAFTGDSSTLRNISRIIVLFGVCLFIAIWLGLYFKIEYERQNEIDHAIRDTANFARTFEEHTIRTMRSADQIVLFLKYQYEREGLAIDIPKYINEGRLANQPVVLMGIIEENGDFVASSQVPFVPSNLKDREHFKVHKESVTGQLYISKPVLGRSSGKWSIQLTRRINKPNGEFGGVAVVAVDPFYFTGFYKQIDLGKDSVVTLIGRDGITRARQSDSNNGVGLDVRESVLWQKLSANDVGYYISTSMVDGVKRIYSYRAMREYPFVVLVGVTEQEVFESLNQRIRSYYLVAGMATIMIVIFIGLLMGFITKQKRYEEELEKARDNLEGQVEQRTQELFAMNEELTAMNEEHIAMNEELHTTNQDLQYEVAERKRTEEQLQQKNDELSKAYVELKNAQSQVLQQEKMASIGQLAAGVAHEINNPLGFVLSNFETLQNYVDRLLEMMNSFRELHRRASEEKIPSLQENVEQIAILEKKKKLNYILQDLEPIFKETNDGLSRVGNIVKALRLFSRVDQQHNFEEFDLNEGVKNTLTVARNEVKYVAEVQENLNEVPAVRAVGGQINQVLLNLIMNAAHAIKAKGIDGLGLITVSTYTDGQFVYCSIADTGTGIAEEIKQDVFNPFFTTKPVGQGTGLGLSISYDIIVNKHQGDISFKSEAGIGTTFVIKLPLIRKTEKTAIT</sequence>
<dbReference type="Gene3D" id="3.30.450.20">
    <property type="entry name" value="PAS domain"/>
    <property type="match status" value="2"/>
</dbReference>
<dbReference type="PANTHER" id="PTHR43065:SF50">
    <property type="entry name" value="HISTIDINE KINASE"/>
    <property type="match status" value="1"/>
</dbReference>
<dbReference type="CDD" id="cd12914">
    <property type="entry name" value="PDC1_DGC_like"/>
    <property type="match status" value="1"/>
</dbReference>